<reference evidence="1 2" key="1">
    <citation type="journal article" date="2008" name="Proc. Natl. Acad. Sci. U.S.A.">
        <title>A korarchaeal genome reveals new insights into the evolution of the Archaea.</title>
        <authorList>
            <person name="Elkins J.G."/>
            <person name="Podar M."/>
            <person name="Graham D.E."/>
            <person name="Makarova K.S."/>
            <person name="Wolf Y."/>
            <person name="Randau L."/>
            <person name="Hedlund B.P."/>
            <person name="Brochier-Armanet C."/>
            <person name="Kunin V."/>
            <person name="Anderson I."/>
            <person name="Lapidus A."/>
            <person name="Goltsman E."/>
            <person name="Barry K."/>
            <person name="Koonin E.V."/>
            <person name="Hugenholtz P."/>
            <person name="Kyrpides N."/>
            <person name="Wanner G."/>
            <person name="Richardson P."/>
            <person name="Keller M."/>
            <person name="Stetter K.O."/>
        </authorList>
    </citation>
    <scope>NUCLEOTIDE SEQUENCE [LARGE SCALE GENOMIC DNA]</scope>
    <source>
        <strain evidence="2">OPF8</strain>
    </source>
</reference>
<dbReference type="InParanoid" id="B1L6M4"/>
<dbReference type="SUPFAM" id="SSF57802">
    <property type="entry name" value="Rubredoxin-like"/>
    <property type="match status" value="1"/>
</dbReference>
<organism evidence="1 2">
    <name type="scientific">Korarchaeum cryptofilum (strain OPF8)</name>
    <dbReference type="NCBI Taxonomy" id="374847"/>
    <lineage>
        <taxon>Archaea</taxon>
        <taxon>Thermoproteota</taxon>
        <taxon>Candidatus Korarchaeia</taxon>
        <taxon>Candidatus Korarchaeales</taxon>
        <taxon>Candidatus Korarchaeaceae</taxon>
        <taxon>Candidatus Korarchaeum</taxon>
    </lineage>
</organism>
<dbReference type="STRING" id="374847.Kcr_1357"/>
<dbReference type="EMBL" id="CP000968">
    <property type="protein sequence ID" value="ACB08103.1"/>
    <property type="molecule type" value="Genomic_DNA"/>
</dbReference>
<dbReference type="Proteomes" id="UP000001686">
    <property type="component" value="Chromosome"/>
</dbReference>
<dbReference type="OrthoDB" id="45654at2157"/>
<dbReference type="GeneID" id="6094634"/>
<protein>
    <submittedName>
        <fullName evidence="1">Rubredoxin-type Fe(Cys)4 protein</fullName>
    </submittedName>
</protein>
<name>B1L6M4_KORCO</name>
<dbReference type="KEGG" id="kcr:Kcr_1357"/>
<dbReference type="EnsemblBacteria" id="ACB08103">
    <property type="protein sequence ID" value="ACB08103"/>
    <property type="gene ID" value="Kcr_1357"/>
</dbReference>
<evidence type="ECO:0000313" key="1">
    <source>
        <dbReference type="EMBL" id="ACB08103.1"/>
    </source>
</evidence>
<dbReference type="HOGENOM" id="CLU_2243813_0_0_2"/>
<evidence type="ECO:0000313" key="2">
    <source>
        <dbReference type="Proteomes" id="UP000001686"/>
    </source>
</evidence>
<gene>
    <name evidence="1" type="ordered locus">Kcr_1357</name>
</gene>
<dbReference type="AlphaFoldDB" id="B1L6M4"/>
<proteinExistence type="predicted"/>
<keyword evidence="2" id="KW-1185">Reference proteome</keyword>
<sequence>MPVRMILKCRSCGFEMDAERSDSSIPEACPSCGARELEFQVSLEIARVEEEAGVEPLLSEAFIKQVSRGEYLIDIPADDVAIAELEPGVYEIIIRTSRSSSRSR</sequence>
<accession>B1L6M4</accession>
<dbReference type="RefSeq" id="WP_012310000.1">
    <property type="nucleotide sequence ID" value="NC_010482.1"/>
</dbReference>